<dbReference type="AlphaFoldDB" id="A0A0F9UM24"/>
<feature type="transmembrane region" description="Helical" evidence="1">
    <location>
        <begin position="93"/>
        <end position="120"/>
    </location>
</feature>
<feature type="transmembrane region" description="Helical" evidence="1">
    <location>
        <begin position="441"/>
        <end position="463"/>
    </location>
</feature>
<accession>A0A0F9UM24</accession>
<feature type="transmembrane region" description="Helical" evidence="1">
    <location>
        <begin position="360"/>
        <end position="379"/>
    </location>
</feature>
<keyword evidence="1" id="KW-1133">Transmembrane helix</keyword>
<feature type="transmembrane region" description="Helical" evidence="1">
    <location>
        <begin position="548"/>
        <end position="567"/>
    </location>
</feature>
<evidence type="ECO:0000256" key="1">
    <source>
        <dbReference type="SAM" id="Phobius"/>
    </source>
</evidence>
<keyword evidence="1" id="KW-0812">Transmembrane</keyword>
<protein>
    <submittedName>
        <fullName evidence="2">Uncharacterized protein</fullName>
    </submittedName>
</protein>
<feature type="transmembrane region" description="Helical" evidence="1">
    <location>
        <begin position="55"/>
        <end position="73"/>
    </location>
</feature>
<keyword evidence="1" id="KW-0472">Membrane</keyword>
<feature type="transmembrane region" description="Helical" evidence="1">
    <location>
        <begin position="219"/>
        <end position="240"/>
    </location>
</feature>
<reference evidence="2" key="1">
    <citation type="journal article" date="2015" name="Nature">
        <title>Complex archaea that bridge the gap between prokaryotes and eukaryotes.</title>
        <authorList>
            <person name="Spang A."/>
            <person name="Saw J.H."/>
            <person name="Jorgensen S.L."/>
            <person name="Zaremba-Niedzwiedzka K."/>
            <person name="Martijn J."/>
            <person name="Lind A.E."/>
            <person name="van Eijk R."/>
            <person name="Schleper C."/>
            <person name="Guy L."/>
            <person name="Ettema T.J."/>
        </authorList>
    </citation>
    <scope>NUCLEOTIDE SEQUENCE</scope>
</reference>
<feature type="transmembrane region" description="Helical" evidence="1">
    <location>
        <begin position="399"/>
        <end position="420"/>
    </location>
</feature>
<comment type="caution">
    <text evidence="2">The sequence shown here is derived from an EMBL/GenBank/DDBJ whole genome shotgun (WGS) entry which is preliminary data.</text>
</comment>
<feature type="transmembrane region" description="Helical" evidence="1">
    <location>
        <begin position="173"/>
        <end position="198"/>
    </location>
</feature>
<evidence type="ECO:0000313" key="2">
    <source>
        <dbReference type="EMBL" id="KKN54618.1"/>
    </source>
</evidence>
<dbReference type="EMBL" id="LAZR01000920">
    <property type="protein sequence ID" value="KKN54618.1"/>
    <property type="molecule type" value="Genomic_DNA"/>
</dbReference>
<feature type="transmembrane region" description="Helical" evidence="1">
    <location>
        <begin position="517"/>
        <end position="536"/>
    </location>
</feature>
<feature type="transmembrane region" description="Helical" evidence="1">
    <location>
        <begin position="469"/>
        <end position="489"/>
    </location>
</feature>
<sequence length="667" mass="76967">MRSNKLALYHIAKYTSYELLIEGLLLKKGTNQSNTLEKIKRKERSLKLRIFRTKILYAIIFGILPVAPLLGYFKMDDILLNSSVSTNIIIFHGSLFIVLFFTLQIFNFILMGMLEVGTIMSGQSFEWLKTLPISRNKLKKVVLLTIFRSFDAPIIVMVMTFPIVMFIGTLNLIVFLISIGISILNAFFSFSILIIIGCRMNRILEVNQLNSKKSQTIRILNLVSYVVAILGSVYLVQWAFSSIEVFFTWFLDLPSPALTNIILSSIPYPFNPSYLTLVSIFSNGILLNLWVSIIIGFLSFALITYWLFDRALQQVEMRASSKFQDSYSKNFRKKISVEIKSTSPFRAYLRKDLVQISHDFKTFLTVITTFLLSFLFSYYFNLGYIGRIVPTETLIYTNWLGLLLISPVISGMLISNFLSLEDTGQSILTSLPIIHRDQAKAKLFLIFIFQTSAVILPTVMYIPDLKFDTLFVATLGALPLIWSFLLFLFEMKIKLFGKKRDYYIIEEVNQDNRMFKWTIIMCIQYILGFLVISLTFNLYKFLGYNAMTSFWIFGSEFGLVIGIIIFLKMFPKISIELGAGKEVMKWFTANFNYLIKTIVTLSIKKGNLLTSEQSMEIIKEEYFISNPIRKPWISDKDRGNELESLIDYMIDDILRVANRIFLLKLKN</sequence>
<organism evidence="2">
    <name type="scientific">marine sediment metagenome</name>
    <dbReference type="NCBI Taxonomy" id="412755"/>
    <lineage>
        <taxon>unclassified sequences</taxon>
        <taxon>metagenomes</taxon>
        <taxon>ecological metagenomes</taxon>
    </lineage>
</organism>
<feature type="transmembrane region" description="Helical" evidence="1">
    <location>
        <begin position="141"/>
        <end position="167"/>
    </location>
</feature>
<name>A0A0F9UM24_9ZZZZ</name>
<gene>
    <name evidence="2" type="ORF">LCGC14_0590410</name>
</gene>
<proteinExistence type="predicted"/>
<feature type="transmembrane region" description="Helical" evidence="1">
    <location>
        <begin position="285"/>
        <end position="308"/>
    </location>
</feature>